<comment type="caution">
    <text evidence="8">The sequence shown here is derived from an EMBL/GenBank/DDBJ whole genome shotgun (WGS) entry which is preliminary data.</text>
</comment>
<evidence type="ECO:0000313" key="9">
    <source>
        <dbReference type="Proteomes" id="UP000185596"/>
    </source>
</evidence>
<name>A0A1Q8CFV5_9PSEU</name>
<proteinExistence type="inferred from homology"/>
<dbReference type="SUPFAM" id="SSF88659">
    <property type="entry name" value="Sigma3 and sigma4 domains of RNA polymerase sigma factors"/>
    <property type="match status" value="1"/>
</dbReference>
<dbReference type="PANTHER" id="PTHR43133:SF50">
    <property type="entry name" value="ECF RNA POLYMERASE SIGMA FACTOR SIGM"/>
    <property type="match status" value="1"/>
</dbReference>
<dbReference type="STRING" id="1912961.BU204_28115"/>
<dbReference type="InterPro" id="IPR039425">
    <property type="entry name" value="RNA_pol_sigma-70-like"/>
</dbReference>
<gene>
    <name evidence="8" type="ORF">BU204_28115</name>
</gene>
<dbReference type="InterPro" id="IPR014325">
    <property type="entry name" value="RNA_pol_sigma-E_actinobac"/>
</dbReference>
<keyword evidence="9" id="KW-1185">Reference proteome</keyword>
<feature type="domain" description="RNA polymerase sigma-70 region 2" evidence="6">
    <location>
        <begin position="14"/>
        <end position="80"/>
    </location>
</feature>
<dbReference type="Pfam" id="PF04542">
    <property type="entry name" value="Sigma70_r2"/>
    <property type="match status" value="1"/>
</dbReference>
<dbReference type="GO" id="GO:0006352">
    <property type="term" value="P:DNA-templated transcription initiation"/>
    <property type="evidence" value="ECO:0007669"/>
    <property type="project" value="InterPro"/>
</dbReference>
<protein>
    <submittedName>
        <fullName evidence="8">RNA polymerase subunit sigma-24</fullName>
    </submittedName>
</protein>
<accession>A0A1Q8CFV5</accession>
<dbReference type="AlphaFoldDB" id="A0A1Q8CFV5"/>
<evidence type="ECO:0000256" key="1">
    <source>
        <dbReference type="ARBA" id="ARBA00010641"/>
    </source>
</evidence>
<dbReference type="NCBIfam" id="TIGR02937">
    <property type="entry name" value="sigma70-ECF"/>
    <property type="match status" value="1"/>
</dbReference>
<dbReference type="RefSeq" id="WP_075128784.1">
    <property type="nucleotide sequence ID" value="NZ_MSIE01000058.1"/>
</dbReference>
<keyword evidence="2" id="KW-0805">Transcription regulation</keyword>
<dbReference type="CDD" id="cd06171">
    <property type="entry name" value="Sigma70_r4"/>
    <property type="match status" value="1"/>
</dbReference>
<comment type="similarity">
    <text evidence="1">Belongs to the sigma-70 factor family. ECF subfamily.</text>
</comment>
<evidence type="ECO:0000256" key="2">
    <source>
        <dbReference type="ARBA" id="ARBA00023015"/>
    </source>
</evidence>
<dbReference type="InterPro" id="IPR014284">
    <property type="entry name" value="RNA_pol_sigma-70_dom"/>
</dbReference>
<dbReference type="InterPro" id="IPR036388">
    <property type="entry name" value="WH-like_DNA-bd_sf"/>
</dbReference>
<keyword evidence="4" id="KW-0238">DNA-binding</keyword>
<dbReference type="GO" id="GO:0016987">
    <property type="term" value="F:sigma factor activity"/>
    <property type="evidence" value="ECO:0007669"/>
    <property type="project" value="UniProtKB-KW"/>
</dbReference>
<sequence>MRQTDEDSFRRFATRYAASLRRSAFLFCGDWHLAEDLMQQSLIKVYRSWSRVQHDESLANYGRTVLLRTWLDEKRRAWRRSEHTEAAVPEVADPRHDPAEGVHRMWVRDVVHRGLLRLPPRQRAVLVLRYFDELSVAETAAVMGCSEGTVKSQTARALDTLRASVARLSAEEELGPTAGRVAR</sequence>
<evidence type="ECO:0000259" key="6">
    <source>
        <dbReference type="Pfam" id="PF04542"/>
    </source>
</evidence>
<evidence type="ECO:0000256" key="5">
    <source>
        <dbReference type="ARBA" id="ARBA00023163"/>
    </source>
</evidence>
<dbReference type="InterPro" id="IPR013249">
    <property type="entry name" value="RNA_pol_sigma70_r4_t2"/>
</dbReference>
<dbReference type="InterPro" id="IPR007627">
    <property type="entry name" value="RNA_pol_sigma70_r2"/>
</dbReference>
<dbReference type="Gene3D" id="1.10.1740.10">
    <property type="match status" value="1"/>
</dbReference>
<dbReference type="InterPro" id="IPR013324">
    <property type="entry name" value="RNA_pol_sigma_r3/r4-like"/>
</dbReference>
<dbReference type="NCBIfam" id="TIGR02983">
    <property type="entry name" value="SigE-fam_strep"/>
    <property type="match status" value="1"/>
</dbReference>
<keyword evidence="5" id="KW-0804">Transcription</keyword>
<dbReference type="GO" id="GO:0003677">
    <property type="term" value="F:DNA binding"/>
    <property type="evidence" value="ECO:0007669"/>
    <property type="project" value="UniProtKB-KW"/>
</dbReference>
<dbReference type="SUPFAM" id="SSF88946">
    <property type="entry name" value="Sigma2 domain of RNA polymerase sigma factors"/>
    <property type="match status" value="1"/>
</dbReference>
<evidence type="ECO:0000256" key="3">
    <source>
        <dbReference type="ARBA" id="ARBA00023082"/>
    </source>
</evidence>
<dbReference type="EMBL" id="MSIE01000058">
    <property type="protein sequence ID" value="OLF13248.1"/>
    <property type="molecule type" value="Genomic_DNA"/>
</dbReference>
<evidence type="ECO:0000256" key="4">
    <source>
        <dbReference type="ARBA" id="ARBA00023125"/>
    </source>
</evidence>
<dbReference type="Gene3D" id="1.10.10.10">
    <property type="entry name" value="Winged helix-like DNA-binding domain superfamily/Winged helix DNA-binding domain"/>
    <property type="match status" value="1"/>
</dbReference>
<keyword evidence="3" id="KW-0731">Sigma factor</keyword>
<dbReference type="PANTHER" id="PTHR43133">
    <property type="entry name" value="RNA POLYMERASE ECF-TYPE SIGMA FACTO"/>
    <property type="match status" value="1"/>
</dbReference>
<feature type="domain" description="RNA polymerase sigma factor 70 region 4 type 2" evidence="7">
    <location>
        <begin position="111"/>
        <end position="160"/>
    </location>
</feature>
<dbReference type="Proteomes" id="UP000185596">
    <property type="component" value="Unassembled WGS sequence"/>
</dbReference>
<dbReference type="OrthoDB" id="3783006at2"/>
<organism evidence="8 9">
    <name type="scientific">Actinophytocola xanthii</name>
    <dbReference type="NCBI Taxonomy" id="1912961"/>
    <lineage>
        <taxon>Bacteria</taxon>
        <taxon>Bacillati</taxon>
        <taxon>Actinomycetota</taxon>
        <taxon>Actinomycetes</taxon>
        <taxon>Pseudonocardiales</taxon>
        <taxon>Pseudonocardiaceae</taxon>
    </lineage>
</organism>
<evidence type="ECO:0000259" key="7">
    <source>
        <dbReference type="Pfam" id="PF08281"/>
    </source>
</evidence>
<evidence type="ECO:0000313" key="8">
    <source>
        <dbReference type="EMBL" id="OLF13248.1"/>
    </source>
</evidence>
<dbReference type="Pfam" id="PF08281">
    <property type="entry name" value="Sigma70_r4_2"/>
    <property type="match status" value="1"/>
</dbReference>
<dbReference type="InterPro" id="IPR013325">
    <property type="entry name" value="RNA_pol_sigma_r2"/>
</dbReference>
<reference evidence="8 9" key="1">
    <citation type="submission" date="2016-12" db="EMBL/GenBank/DDBJ databases">
        <title>The draft genome sequence of Actinophytocola sp. 11-183.</title>
        <authorList>
            <person name="Wang W."/>
            <person name="Yuan L."/>
        </authorList>
    </citation>
    <scope>NUCLEOTIDE SEQUENCE [LARGE SCALE GENOMIC DNA]</scope>
    <source>
        <strain evidence="8 9">11-183</strain>
    </source>
</reference>